<comment type="caution">
    <text evidence="2">The sequence shown here is derived from an EMBL/GenBank/DDBJ whole genome shotgun (WGS) entry which is preliminary data.</text>
</comment>
<feature type="compositionally biased region" description="Basic and acidic residues" evidence="1">
    <location>
        <begin position="65"/>
        <end position="81"/>
    </location>
</feature>
<reference evidence="3" key="1">
    <citation type="journal article" date="2019" name="Int. J. Syst. Evol. Microbiol.">
        <title>The Global Catalogue of Microorganisms (GCM) 10K type strain sequencing project: providing services to taxonomists for standard genome sequencing and annotation.</title>
        <authorList>
            <consortium name="The Broad Institute Genomics Platform"/>
            <consortium name="The Broad Institute Genome Sequencing Center for Infectious Disease"/>
            <person name="Wu L."/>
            <person name="Ma J."/>
        </authorList>
    </citation>
    <scope>NUCLEOTIDE SEQUENCE [LARGE SCALE GENOMIC DNA]</scope>
    <source>
        <strain evidence="3">CGMCC 1.3685</strain>
    </source>
</reference>
<feature type="region of interest" description="Disordered" evidence="1">
    <location>
        <begin position="34"/>
        <end position="144"/>
    </location>
</feature>
<dbReference type="GeneID" id="303305531"/>
<evidence type="ECO:0000256" key="1">
    <source>
        <dbReference type="SAM" id="MobiDB-lite"/>
    </source>
</evidence>
<keyword evidence="3" id="KW-1185">Reference proteome</keyword>
<proteinExistence type="predicted"/>
<dbReference type="RefSeq" id="WP_188687087.1">
    <property type="nucleotide sequence ID" value="NZ_BMKX01000010.1"/>
</dbReference>
<evidence type="ECO:0000313" key="3">
    <source>
        <dbReference type="Proteomes" id="UP000606115"/>
    </source>
</evidence>
<gene>
    <name evidence="2" type="ORF">GCM10007173_31980</name>
</gene>
<protein>
    <submittedName>
        <fullName evidence="2">Uncharacterized protein</fullName>
    </submittedName>
</protein>
<evidence type="ECO:0000313" key="2">
    <source>
        <dbReference type="EMBL" id="GGJ70755.1"/>
    </source>
</evidence>
<dbReference type="Proteomes" id="UP000606115">
    <property type="component" value="Unassembled WGS sequence"/>
</dbReference>
<name>A0ABQ2DS30_9MICC</name>
<feature type="compositionally biased region" description="Low complexity" evidence="1">
    <location>
        <begin position="40"/>
        <end position="64"/>
    </location>
</feature>
<accession>A0ABQ2DS30</accession>
<dbReference type="EMBL" id="BMKX01000010">
    <property type="protein sequence ID" value="GGJ70755.1"/>
    <property type="molecule type" value="Genomic_DNA"/>
</dbReference>
<organism evidence="2 3">
    <name type="scientific">Glutamicibacter ardleyensis</name>
    <dbReference type="NCBI Taxonomy" id="225894"/>
    <lineage>
        <taxon>Bacteria</taxon>
        <taxon>Bacillati</taxon>
        <taxon>Actinomycetota</taxon>
        <taxon>Actinomycetes</taxon>
        <taxon>Micrococcales</taxon>
        <taxon>Micrococcaceae</taxon>
        <taxon>Glutamicibacter</taxon>
    </lineage>
</organism>
<sequence>MKSKILVAIVLGAAAILLVVALALDFGGSTPTAGLSADTAQSPVTASPSASAAPSAHSSASPSAKGKDSEPKKQKTEENKPGEPTAEATRPSWDPKPSASPTRLEVPEQPKASQFKLPDTPERQPVLKKAPKTGMSTGKLTKEFPKDAVPVPKATTIVQSSVEKQEKMVFAGVEGRSNSSVEEVLSFYSEHFEQQQWLTTQSEPATGVTQLMGSFGADSTTVTIRQLPTGATSIVAAGVFEIQE</sequence>